<dbReference type="NCBIfam" id="NF005687">
    <property type="entry name" value="PRK07487.1"/>
    <property type="match status" value="1"/>
</dbReference>
<sequence>MTIWKWSAVETARRIKDGDVSCEQVVQSHLTRLDEVNPRINAVVVPLHEQSLAEARRLDRQRRPGDALPPLFGVPVTTKINMDLAGQANSDGVPAYRNNMATDDAPVIANLRQDGAIVIGLTNTPEFSIRWFTSNPLHGVSLNPWNPDVTPGGSSGAAAAAVAAGIGCIAHGNDMGGSLRHPAYCCGVSTIRPSFGRIANGNPSATGGRPPMSQLLSVQGPIARSVADVRLGLASMARYSAFDGDWSPARDSGRGKGGVLRIAYQADPFGEGVSAPVLAAMEQAKAALQSAGHRVEAVTLPDARQASNIWGCITLAEVDALQRDELERHGSAEVVQVVDAYRAFFGTPTLTGTMQALMERNRIRRAWSQLLEQYDLILMPVSAEPAFANDLDMREPNQIPRMLRAQRFLLMINALGLPAAAVPTGLHQGVPMGVQLVGAPLDDALCLQGAQAIEDHCGTLSQALWQQGVIAH</sequence>
<dbReference type="OrthoDB" id="9811471at2"/>
<proteinExistence type="predicted"/>
<dbReference type="PANTHER" id="PTHR43372">
    <property type="entry name" value="FATTY-ACID AMIDE HYDROLASE"/>
    <property type="match status" value="1"/>
</dbReference>
<dbReference type="AlphaFoldDB" id="A0A233RFA1"/>
<dbReference type="Proteomes" id="UP000242757">
    <property type="component" value="Unassembled WGS sequence"/>
</dbReference>
<organism evidence="2 3">
    <name type="scientific">Oceanimonas doudoroffii</name>
    <dbReference type="NCBI Taxonomy" id="84158"/>
    <lineage>
        <taxon>Bacteria</taxon>
        <taxon>Pseudomonadati</taxon>
        <taxon>Pseudomonadota</taxon>
        <taxon>Gammaproteobacteria</taxon>
        <taxon>Aeromonadales</taxon>
        <taxon>Aeromonadaceae</taxon>
        <taxon>Oceanimonas</taxon>
    </lineage>
</organism>
<protein>
    <recommendedName>
        <fullName evidence="1">Amidase domain-containing protein</fullName>
    </recommendedName>
</protein>
<reference evidence="2 3" key="1">
    <citation type="submission" date="2017-08" db="EMBL/GenBank/DDBJ databases">
        <title>A Genome Sequence of Oceanimonas doudoroffii ATCC 27123T.</title>
        <authorList>
            <person name="Brennan M.A."/>
            <person name="Maclea K.S."/>
            <person name="Mcclelland W.D."/>
            <person name="Trachtenberg A.M."/>
        </authorList>
    </citation>
    <scope>NUCLEOTIDE SEQUENCE [LARGE SCALE GENOMIC DNA]</scope>
    <source>
        <strain evidence="2 3">ATCC 27123</strain>
    </source>
</reference>
<evidence type="ECO:0000259" key="1">
    <source>
        <dbReference type="Pfam" id="PF01425"/>
    </source>
</evidence>
<dbReference type="Pfam" id="PF01425">
    <property type="entry name" value="Amidase"/>
    <property type="match status" value="1"/>
</dbReference>
<dbReference type="Gene3D" id="3.90.1300.10">
    <property type="entry name" value="Amidase signature (AS) domain"/>
    <property type="match status" value="1"/>
</dbReference>
<accession>A0A233RFA1</accession>
<keyword evidence="3" id="KW-1185">Reference proteome</keyword>
<name>A0A233RFA1_9GAMM</name>
<feature type="domain" description="Amidase" evidence="1">
    <location>
        <begin position="25"/>
        <end position="447"/>
    </location>
</feature>
<evidence type="ECO:0000313" key="2">
    <source>
        <dbReference type="EMBL" id="OXY82072.1"/>
    </source>
</evidence>
<dbReference type="EMBL" id="NBIM01000001">
    <property type="protein sequence ID" value="OXY82072.1"/>
    <property type="molecule type" value="Genomic_DNA"/>
</dbReference>
<dbReference type="RefSeq" id="WP_094198851.1">
    <property type="nucleotide sequence ID" value="NZ_NBIM01000001.1"/>
</dbReference>
<dbReference type="InterPro" id="IPR052739">
    <property type="entry name" value="FAAH2"/>
</dbReference>
<comment type="caution">
    <text evidence="2">The sequence shown here is derived from an EMBL/GenBank/DDBJ whole genome shotgun (WGS) entry which is preliminary data.</text>
</comment>
<dbReference type="GO" id="GO:0012505">
    <property type="term" value="C:endomembrane system"/>
    <property type="evidence" value="ECO:0007669"/>
    <property type="project" value="TreeGrafter"/>
</dbReference>
<dbReference type="InterPro" id="IPR036928">
    <property type="entry name" value="AS_sf"/>
</dbReference>
<gene>
    <name evidence="2" type="ORF">B6S08_00615</name>
</gene>
<dbReference type="PANTHER" id="PTHR43372:SF4">
    <property type="entry name" value="FATTY-ACID AMIDE HYDROLASE 2"/>
    <property type="match status" value="1"/>
</dbReference>
<dbReference type="SUPFAM" id="SSF75304">
    <property type="entry name" value="Amidase signature (AS) enzymes"/>
    <property type="match status" value="1"/>
</dbReference>
<evidence type="ECO:0000313" key="3">
    <source>
        <dbReference type="Proteomes" id="UP000242757"/>
    </source>
</evidence>
<dbReference type="InterPro" id="IPR023631">
    <property type="entry name" value="Amidase_dom"/>
</dbReference>